<dbReference type="EMBL" id="BMDO01000008">
    <property type="protein sequence ID" value="GGI51695.1"/>
    <property type="molecule type" value="Genomic_DNA"/>
</dbReference>
<dbReference type="RefSeq" id="WP_188417802.1">
    <property type="nucleotide sequence ID" value="NZ_BMDO01000008.1"/>
</dbReference>
<dbReference type="PROSITE" id="PS51257">
    <property type="entry name" value="PROKAR_LIPOPROTEIN"/>
    <property type="match status" value="1"/>
</dbReference>
<reference evidence="3" key="1">
    <citation type="journal article" date="2014" name="Int. J. Syst. Evol. Microbiol.">
        <title>Complete genome sequence of Corynebacterium casei LMG S-19264T (=DSM 44701T), isolated from a smear-ripened cheese.</title>
        <authorList>
            <consortium name="US DOE Joint Genome Institute (JGI-PGF)"/>
            <person name="Walter F."/>
            <person name="Albersmeier A."/>
            <person name="Kalinowski J."/>
            <person name="Ruckert C."/>
        </authorList>
    </citation>
    <scope>NUCLEOTIDE SEQUENCE</scope>
    <source>
        <strain evidence="3">CCM 8711</strain>
    </source>
</reference>
<reference evidence="3" key="2">
    <citation type="submission" date="2020-09" db="EMBL/GenBank/DDBJ databases">
        <authorList>
            <person name="Sun Q."/>
            <person name="Sedlacek I."/>
        </authorList>
    </citation>
    <scope>NUCLEOTIDE SEQUENCE</scope>
    <source>
        <strain evidence="3">CCM 8711</strain>
    </source>
</reference>
<feature type="signal peptide" evidence="1">
    <location>
        <begin position="1"/>
        <end position="19"/>
    </location>
</feature>
<keyword evidence="4" id="KW-1185">Reference proteome</keyword>
<dbReference type="Proteomes" id="UP000662074">
    <property type="component" value="Unassembled WGS sequence"/>
</dbReference>
<evidence type="ECO:0000256" key="1">
    <source>
        <dbReference type="SAM" id="SignalP"/>
    </source>
</evidence>
<dbReference type="AlphaFoldDB" id="A0A917N280"/>
<evidence type="ECO:0000259" key="2">
    <source>
        <dbReference type="Pfam" id="PF14344"/>
    </source>
</evidence>
<feature type="chain" id="PRO_5036920046" description="DUF4397 domain-containing protein" evidence="1">
    <location>
        <begin position="20"/>
        <end position="265"/>
    </location>
</feature>
<keyword evidence="1" id="KW-0732">Signal</keyword>
<comment type="caution">
    <text evidence="3">The sequence shown here is derived from an EMBL/GenBank/DDBJ whole genome shotgun (WGS) entry which is preliminary data.</text>
</comment>
<proteinExistence type="predicted"/>
<evidence type="ECO:0000313" key="3">
    <source>
        <dbReference type="EMBL" id="GGI51695.1"/>
    </source>
</evidence>
<evidence type="ECO:0000313" key="4">
    <source>
        <dbReference type="Proteomes" id="UP000662074"/>
    </source>
</evidence>
<gene>
    <name evidence="3" type="ORF">GCM10011425_29070</name>
</gene>
<dbReference type="InterPro" id="IPR025510">
    <property type="entry name" value="DUF4397"/>
</dbReference>
<sequence length="265" mass="27986">MKKLQIVLVALLLTTLLYSCKKNGVQVIDQNIEAGSPQIKYFNFGVNAPSVNFYASGTKVSAALSATGTESTSGVNSGGVYPASNYSVLKAGSYNFEARLPSTATADPDLSITSLNGIVEANKIYTLYLCGLYTNKKSDAFLIEDKLPAVDYNVAYVRFVNTVPNATSNLSLYAHNTLAATGVDVLVAENVAYKGASGFVPVPVGTYELFARYPSAPTVNVISRNGTSSVAFVGGKIYTIGSRGDITVTAATATNRPQLDNTSNR</sequence>
<protein>
    <recommendedName>
        <fullName evidence="2">DUF4397 domain-containing protein</fullName>
    </recommendedName>
</protein>
<accession>A0A917N280</accession>
<dbReference type="Pfam" id="PF14344">
    <property type="entry name" value="DUF4397"/>
    <property type="match status" value="1"/>
</dbReference>
<organism evidence="3 4">
    <name type="scientific">Mucilaginibacter galii</name>
    <dbReference type="NCBI Taxonomy" id="2005073"/>
    <lineage>
        <taxon>Bacteria</taxon>
        <taxon>Pseudomonadati</taxon>
        <taxon>Bacteroidota</taxon>
        <taxon>Sphingobacteriia</taxon>
        <taxon>Sphingobacteriales</taxon>
        <taxon>Sphingobacteriaceae</taxon>
        <taxon>Mucilaginibacter</taxon>
    </lineage>
</organism>
<feature type="domain" description="DUF4397" evidence="2">
    <location>
        <begin position="38"/>
        <end position="167"/>
    </location>
</feature>
<name>A0A917N280_9SPHI</name>